<dbReference type="OrthoDB" id="7572058at2"/>
<accession>A0A377GVD0</accession>
<keyword evidence="1" id="KW-0051">Antiviral defense</keyword>
<protein>
    <recommendedName>
        <fullName evidence="4">Nucleotidyltransferase</fullName>
    </recommendedName>
</protein>
<name>A0A377GVD0_9FUSO</name>
<dbReference type="EMBL" id="UGGU01000003">
    <property type="protein sequence ID" value="STO30935.1"/>
    <property type="molecule type" value="Genomic_DNA"/>
</dbReference>
<dbReference type="GO" id="GO:0051607">
    <property type="term" value="P:defense response to virus"/>
    <property type="evidence" value="ECO:0007669"/>
    <property type="project" value="UniProtKB-KW"/>
</dbReference>
<reference evidence="2 3" key="1">
    <citation type="submission" date="2018-06" db="EMBL/GenBank/DDBJ databases">
        <authorList>
            <consortium name="Pathogen Informatics"/>
            <person name="Doyle S."/>
        </authorList>
    </citation>
    <scope>NUCLEOTIDE SEQUENCE [LARGE SCALE GENOMIC DNA]</scope>
    <source>
        <strain evidence="2 3">NCTC10723</strain>
    </source>
</reference>
<proteinExistence type="predicted"/>
<evidence type="ECO:0000256" key="1">
    <source>
        <dbReference type="ARBA" id="ARBA00023118"/>
    </source>
</evidence>
<dbReference type="CDD" id="cd05400">
    <property type="entry name" value="NT_2-5OAS_ClassI-CCAase"/>
    <property type="match status" value="1"/>
</dbReference>
<dbReference type="InterPro" id="IPR006116">
    <property type="entry name" value="NT_2-5OAS_ClassI-CCAase"/>
</dbReference>
<dbReference type="Pfam" id="PF18144">
    <property type="entry name" value="SMODS"/>
    <property type="match status" value="1"/>
</dbReference>
<dbReference type="AlphaFoldDB" id="A0A377GVD0"/>
<evidence type="ECO:0000313" key="2">
    <source>
        <dbReference type="EMBL" id="STO30935.1"/>
    </source>
</evidence>
<keyword evidence="3" id="KW-1185">Reference proteome</keyword>
<evidence type="ECO:0008006" key="4">
    <source>
        <dbReference type="Google" id="ProtNLM"/>
    </source>
</evidence>
<dbReference type="RefSeq" id="WP_115268796.1">
    <property type="nucleotide sequence ID" value="NZ_UGGU01000003.1"/>
</dbReference>
<dbReference type="GO" id="GO:0016779">
    <property type="term" value="F:nucleotidyltransferase activity"/>
    <property type="evidence" value="ECO:0007669"/>
    <property type="project" value="InterPro"/>
</dbReference>
<sequence length="373" mass="44165">MTNRLNKNETLERIVKNMDITPTMYRNAEDKYKALAKYLGDNGLECDIYPQGSFSLGTVIKPLKEGKRKEYDLDFICVINNKGDLEAKKFREKIWEILNQNENYSKRIKEYDKCFTLEYSEINGTGFNIDVLPAKSYINNFILLINKIDKENVEWFKGNPKGYSEWFKSVNDRYPQAQKINEFNNSLIAKESVEELPDYFDRTSLQRVIQILKYHRDYFYHMRRKENKKVISAIITTLCTKIAETTNFTQLNTIDLLTYITSELCIYAQLLSRDNLDQRYTNRTVIKKINCKWEIINPVNSEDNLADSWNEDIEKPKLFFEWIEEIRKEFAITNEKEYLSNFSNIFGKENLSDEMKSILGASQIVEPMKPWRK</sequence>
<gene>
    <name evidence="2" type="ORF">NCTC10723_00366</name>
</gene>
<dbReference type="InterPro" id="IPR043519">
    <property type="entry name" value="NT_sf"/>
</dbReference>
<evidence type="ECO:0000313" key="3">
    <source>
        <dbReference type="Proteomes" id="UP000255328"/>
    </source>
</evidence>
<dbReference type="Proteomes" id="UP000255328">
    <property type="component" value="Unassembled WGS sequence"/>
</dbReference>
<dbReference type="SUPFAM" id="SSF81301">
    <property type="entry name" value="Nucleotidyltransferase"/>
    <property type="match status" value="1"/>
</dbReference>
<organism evidence="2 3">
    <name type="scientific">Fusobacterium necrogenes</name>
    <dbReference type="NCBI Taxonomy" id="858"/>
    <lineage>
        <taxon>Bacteria</taxon>
        <taxon>Fusobacteriati</taxon>
        <taxon>Fusobacteriota</taxon>
        <taxon>Fusobacteriia</taxon>
        <taxon>Fusobacteriales</taxon>
        <taxon>Fusobacteriaceae</taxon>
        <taxon>Fusobacterium</taxon>
    </lineage>
</organism>